<accession>A0A8J2HIC4</accession>
<protein>
    <submittedName>
        <fullName evidence="2">Uncharacterized protein</fullName>
    </submittedName>
</protein>
<evidence type="ECO:0000256" key="1">
    <source>
        <dbReference type="SAM" id="MobiDB-lite"/>
    </source>
</evidence>
<dbReference type="Proteomes" id="UP000786811">
    <property type="component" value="Unassembled WGS sequence"/>
</dbReference>
<evidence type="ECO:0000313" key="3">
    <source>
        <dbReference type="Proteomes" id="UP000786811"/>
    </source>
</evidence>
<keyword evidence="3" id="KW-1185">Reference proteome</keyword>
<dbReference type="EMBL" id="CAJNRD030001121">
    <property type="protein sequence ID" value="CAG5096427.1"/>
    <property type="molecule type" value="Genomic_DNA"/>
</dbReference>
<dbReference type="OrthoDB" id="10559055at2759"/>
<feature type="region of interest" description="Disordered" evidence="1">
    <location>
        <begin position="191"/>
        <end position="274"/>
    </location>
</feature>
<reference evidence="2" key="1">
    <citation type="submission" date="2021-04" db="EMBL/GenBank/DDBJ databases">
        <authorList>
            <person name="Chebbi M.A.C M."/>
        </authorList>
    </citation>
    <scope>NUCLEOTIDE SEQUENCE</scope>
</reference>
<feature type="compositionally biased region" description="Basic and acidic residues" evidence="1">
    <location>
        <begin position="108"/>
        <end position="150"/>
    </location>
</feature>
<feature type="compositionally biased region" description="Basic and acidic residues" evidence="1">
    <location>
        <begin position="191"/>
        <end position="234"/>
    </location>
</feature>
<organism evidence="2 3">
    <name type="scientific">Cotesia congregata</name>
    <name type="common">Parasitoid wasp</name>
    <name type="synonym">Apanteles congregatus</name>
    <dbReference type="NCBI Taxonomy" id="51543"/>
    <lineage>
        <taxon>Eukaryota</taxon>
        <taxon>Metazoa</taxon>
        <taxon>Ecdysozoa</taxon>
        <taxon>Arthropoda</taxon>
        <taxon>Hexapoda</taxon>
        <taxon>Insecta</taxon>
        <taxon>Pterygota</taxon>
        <taxon>Neoptera</taxon>
        <taxon>Endopterygota</taxon>
        <taxon>Hymenoptera</taxon>
        <taxon>Apocrita</taxon>
        <taxon>Ichneumonoidea</taxon>
        <taxon>Braconidae</taxon>
        <taxon>Microgastrinae</taxon>
        <taxon>Cotesia</taxon>
    </lineage>
</organism>
<comment type="caution">
    <text evidence="2">The sequence shown here is derived from an EMBL/GenBank/DDBJ whole genome shotgun (WGS) entry which is preliminary data.</text>
</comment>
<feature type="region of interest" description="Disordered" evidence="1">
    <location>
        <begin position="73"/>
        <end position="150"/>
    </location>
</feature>
<name>A0A8J2HIC4_COTCN</name>
<evidence type="ECO:0000313" key="2">
    <source>
        <dbReference type="EMBL" id="CAG5096427.1"/>
    </source>
</evidence>
<gene>
    <name evidence="2" type="ORF">HICCMSTLAB_LOCUS8204</name>
</gene>
<feature type="compositionally biased region" description="Acidic residues" evidence="1">
    <location>
        <begin position="73"/>
        <end position="104"/>
    </location>
</feature>
<dbReference type="AlphaFoldDB" id="A0A8J2HIC4"/>
<proteinExistence type="predicted"/>
<feature type="compositionally biased region" description="Basic and acidic residues" evidence="1">
    <location>
        <begin position="265"/>
        <end position="274"/>
    </location>
</feature>
<sequence length="274" mass="32242">MSKKTGTKTWLWSLRKDAVISELEKFRVEIEPKATLPELRFLLKAELNKLRAANAGRAGRYDQLLIDLDQSEAELDNLENLPEETEEDDPENDDEYLSDEDPEGDNASPERERIEREERERLAREAREKAEKEQAEKEQERVAREAAEQADWELRERLRQEIRARLLREKEEQRAFELQLDAREARMRYEAEQRKKAEREARMNTHGNNRDRVSSLENERRGGGDGNRRSERMVDFVSPTRVGPSFSGTPRHDHQHLSVLGDDSVELRRRDLVR</sequence>